<evidence type="ECO:0000259" key="6">
    <source>
        <dbReference type="Pfam" id="PF02826"/>
    </source>
</evidence>
<feature type="domain" description="D-isomer specific 2-hydroxyacid dehydrogenase catalytic" evidence="5">
    <location>
        <begin position="10"/>
        <end position="339"/>
    </location>
</feature>
<evidence type="ECO:0000313" key="7">
    <source>
        <dbReference type="EMBL" id="AMR77830.1"/>
    </source>
</evidence>
<dbReference type="PROSITE" id="PS00671">
    <property type="entry name" value="D_2_HYDROXYACID_DH_3"/>
    <property type="match status" value="1"/>
</dbReference>
<dbReference type="InterPro" id="IPR029752">
    <property type="entry name" value="D-isomer_DH_CS1"/>
</dbReference>
<dbReference type="SUPFAM" id="SSF52283">
    <property type="entry name" value="Formate/glycerate dehydrogenase catalytic domain-like"/>
    <property type="match status" value="1"/>
</dbReference>
<dbReference type="OrthoDB" id="9805416at2"/>
<evidence type="ECO:0000259" key="5">
    <source>
        <dbReference type="Pfam" id="PF00389"/>
    </source>
</evidence>
<evidence type="ECO:0000313" key="8">
    <source>
        <dbReference type="Proteomes" id="UP000075238"/>
    </source>
</evidence>
<dbReference type="InterPro" id="IPR029753">
    <property type="entry name" value="D-isomer_DH_CS"/>
</dbReference>
<dbReference type="InterPro" id="IPR036291">
    <property type="entry name" value="NAD(P)-bd_dom_sf"/>
</dbReference>
<dbReference type="KEGG" id="cnan:A2G96_08810"/>
<dbReference type="GO" id="GO:0051287">
    <property type="term" value="F:NAD binding"/>
    <property type="evidence" value="ECO:0007669"/>
    <property type="project" value="InterPro"/>
</dbReference>
<dbReference type="SUPFAM" id="SSF51735">
    <property type="entry name" value="NAD(P)-binding Rossmann-fold domains"/>
    <property type="match status" value="1"/>
</dbReference>
<dbReference type="Pfam" id="PF02826">
    <property type="entry name" value="2-Hacid_dh_C"/>
    <property type="match status" value="1"/>
</dbReference>
<dbReference type="Proteomes" id="UP000075238">
    <property type="component" value="Chromosome 1"/>
</dbReference>
<dbReference type="PANTHER" id="PTHR43026">
    <property type="entry name" value="2-HYDROXYACID DEHYDROGENASE HOMOLOG 1-RELATED"/>
    <property type="match status" value="1"/>
</dbReference>
<dbReference type="CDD" id="cd12187">
    <property type="entry name" value="LDH_like_1"/>
    <property type="match status" value="1"/>
</dbReference>
<dbReference type="InterPro" id="IPR058205">
    <property type="entry name" value="D-LDH-like"/>
</dbReference>
<keyword evidence="8" id="KW-1185">Reference proteome</keyword>
<dbReference type="GO" id="GO:0006564">
    <property type="term" value="P:L-serine biosynthetic process"/>
    <property type="evidence" value="ECO:0007669"/>
    <property type="project" value="UniProtKB-ARBA"/>
</dbReference>
<dbReference type="InterPro" id="IPR006140">
    <property type="entry name" value="D-isomer_DH_NAD-bd"/>
</dbReference>
<organism evidence="7 8">
    <name type="scientific">Cupriavidus nantongensis</name>
    <dbReference type="NCBI Taxonomy" id="1796606"/>
    <lineage>
        <taxon>Bacteria</taxon>
        <taxon>Pseudomonadati</taxon>
        <taxon>Pseudomonadota</taxon>
        <taxon>Betaproteobacteria</taxon>
        <taxon>Burkholderiales</taxon>
        <taxon>Burkholderiaceae</taxon>
        <taxon>Cupriavidus</taxon>
    </lineage>
</organism>
<keyword evidence="3" id="KW-0520">NAD</keyword>
<keyword evidence="2 4" id="KW-0560">Oxidoreductase</keyword>
<sequence>MTAQNRLSVLFSDIAPADQAALQQRLPTHWHAHFVQNERLVVSDVGDEDTEVLCVFVRTRVDESVLRLRPRVRLVATRSAGFDHIDLQACRRRGIAVCHVPDYGSASVAEHAFALLLGVARHLTQAHERARQGSFAYRGLTGFELEGKTLGIVGLGRIGRHVARIALGFGMEVLAYDPALAPSLDITAAPIAGVRVVTWEQILQSSDVLSLHVPATQATHHLLDGQAFARMKPGMVLINTARGALIDEAALLHALEAGTVAAAGLDVLEQEGDLSPEVPTGCGGLGCDTGWSASSPLLTHPRVLVTPHVGFNTSEAIARILDETISNIAAWHAGRLRNRLDEP</sequence>
<dbReference type="Gene3D" id="3.40.50.720">
    <property type="entry name" value="NAD(P)-binding Rossmann-like Domain"/>
    <property type="match status" value="2"/>
</dbReference>
<dbReference type="PROSITE" id="PS00065">
    <property type="entry name" value="D_2_HYDROXYACID_DH_1"/>
    <property type="match status" value="1"/>
</dbReference>
<dbReference type="EMBL" id="CP014844">
    <property type="protein sequence ID" value="AMR77830.1"/>
    <property type="molecule type" value="Genomic_DNA"/>
</dbReference>
<name>A0A142JIB8_9BURK</name>
<evidence type="ECO:0000256" key="1">
    <source>
        <dbReference type="ARBA" id="ARBA00005854"/>
    </source>
</evidence>
<reference evidence="7 8" key="1">
    <citation type="submission" date="2016-03" db="EMBL/GenBank/DDBJ databases">
        <title>Complete genome sequence of a novel chlorpyrifos degrading bacterium, Cupriavidus nantongensis sp. X1.</title>
        <authorList>
            <person name="Fang L."/>
        </authorList>
    </citation>
    <scope>NUCLEOTIDE SEQUENCE [LARGE SCALE GENOMIC DNA]</scope>
    <source>
        <strain evidence="7 8">X1</strain>
    </source>
</reference>
<dbReference type="STRING" id="1796606.A2G96_08810"/>
<dbReference type="FunFam" id="3.40.50.720:FF:000041">
    <property type="entry name" value="D-3-phosphoglycerate dehydrogenase"/>
    <property type="match status" value="1"/>
</dbReference>
<dbReference type="GO" id="GO:0047545">
    <property type="term" value="F:(S)-2-hydroxyglutarate dehydrogenase activity"/>
    <property type="evidence" value="ECO:0007669"/>
    <property type="project" value="UniProtKB-ARBA"/>
</dbReference>
<evidence type="ECO:0000256" key="4">
    <source>
        <dbReference type="RuleBase" id="RU003719"/>
    </source>
</evidence>
<dbReference type="GO" id="GO:0004617">
    <property type="term" value="F:phosphoglycerate dehydrogenase activity"/>
    <property type="evidence" value="ECO:0007669"/>
    <property type="project" value="UniProtKB-ARBA"/>
</dbReference>
<dbReference type="AlphaFoldDB" id="A0A142JIB8"/>
<protein>
    <submittedName>
        <fullName evidence="7">Phosphoglycerate dehydrogenase</fullName>
    </submittedName>
</protein>
<dbReference type="PANTHER" id="PTHR43026:SF1">
    <property type="entry name" value="2-HYDROXYACID DEHYDROGENASE HOMOLOG 1-RELATED"/>
    <property type="match status" value="1"/>
</dbReference>
<dbReference type="GeneID" id="94693701"/>
<dbReference type="RefSeq" id="WP_023098526.1">
    <property type="nucleotide sequence ID" value="NZ_CP014844.1"/>
</dbReference>
<comment type="similarity">
    <text evidence="1 4">Belongs to the D-isomer specific 2-hydroxyacid dehydrogenase family.</text>
</comment>
<accession>A0A142JIB8</accession>
<dbReference type="Pfam" id="PF00389">
    <property type="entry name" value="2-Hacid_dh"/>
    <property type="match status" value="1"/>
</dbReference>
<proteinExistence type="inferred from homology"/>
<dbReference type="PROSITE" id="PS00670">
    <property type="entry name" value="D_2_HYDROXYACID_DH_2"/>
    <property type="match status" value="1"/>
</dbReference>
<evidence type="ECO:0000256" key="2">
    <source>
        <dbReference type="ARBA" id="ARBA00023002"/>
    </source>
</evidence>
<dbReference type="GO" id="GO:0008720">
    <property type="term" value="F:D-lactate dehydrogenase (NAD+) activity"/>
    <property type="evidence" value="ECO:0007669"/>
    <property type="project" value="TreeGrafter"/>
</dbReference>
<dbReference type="InterPro" id="IPR006139">
    <property type="entry name" value="D-isomer_2_OHA_DH_cat_dom"/>
</dbReference>
<gene>
    <name evidence="7" type="ORF">A2G96_08810</name>
</gene>
<evidence type="ECO:0000256" key="3">
    <source>
        <dbReference type="ARBA" id="ARBA00023027"/>
    </source>
</evidence>
<feature type="domain" description="D-isomer specific 2-hydroxyacid dehydrogenase NAD-binding" evidence="6">
    <location>
        <begin position="113"/>
        <end position="310"/>
    </location>
</feature>